<keyword evidence="4 10" id="KW-0436">Ligase</keyword>
<name>G9X2V8_9FIRM</name>
<feature type="domain" description="DALR anticodon binding" evidence="11">
    <location>
        <begin position="582"/>
        <end position="679"/>
    </location>
</feature>
<evidence type="ECO:0000256" key="4">
    <source>
        <dbReference type="ARBA" id="ARBA00022598"/>
    </source>
</evidence>
<dbReference type="PRINTS" id="PR01045">
    <property type="entry name" value="TRNASYNTHGB"/>
</dbReference>
<evidence type="ECO:0000256" key="2">
    <source>
        <dbReference type="ARBA" id="ARBA00008226"/>
    </source>
</evidence>
<dbReference type="EMBL" id="AFZE01000056">
    <property type="protein sequence ID" value="EHL11178.1"/>
    <property type="molecule type" value="Genomic_DNA"/>
</dbReference>
<dbReference type="HAMAP" id="MF_00255">
    <property type="entry name" value="Gly_tRNA_synth_beta"/>
    <property type="match status" value="1"/>
</dbReference>
<evidence type="ECO:0000256" key="9">
    <source>
        <dbReference type="ARBA" id="ARBA00047937"/>
    </source>
</evidence>
<dbReference type="NCBIfam" id="TIGR00211">
    <property type="entry name" value="glyS"/>
    <property type="match status" value="1"/>
</dbReference>
<dbReference type="PANTHER" id="PTHR30075">
    <property type="entry name" value="GLYCYL-TRNA SYNTHETASE"/>
    <property type="match status" value="1"/>
</dbReference>
<dbReference type="InterPro" id="IPR006194">
    <property type="entry name" value="Gly-tRNA-synth_heterodimer"/>
</dbReference>
<keyword evidence="8 10" id="KW-0030">Aminoacyl-tRNA synthetase</keyword>
<dbReference type="Pfam" id="PF05746">
    <property type="entry name" value="DALR_1"/>
    <property type="match status" value="1"/>
</dbReference>
<dbReference type="HOGENOM" id="CLU_007220_2_2_9"/>
<evidence type="ECO:0000256" key="3">
    <source>
        <dbReference type="ARBA" id="ARBA00022490"/>
    </source>
</evidence>
<keyword evidence="3 10" id="KW-0963">Cytoplasm</keyword>
<dbReference type="GO" id="GO:0005524">
    <property type="term" value="F:ATP binding"/>
    <property type="evidence" value="ECO:0007669"/>
    <property type="project" value="UniProtKB-UniRule"/>
</dbReference>
<dbReference type="InterPro" id="IPR015944">
    <property type="entry name" value="Gly-tRNA-synth_bsu"/>
</dbReference>
<dbReference type="AlphaFoldDB" id="G9X2V8"/>
<keyword evidence="5 10" id="KW-0547">Nucleotide-binding</keyword>
<dbReference type="GO" id="GO:0006426">
    <property type="term" value="P:glycyl-tRNA aminoacylation"/>
    <property type="evidence" value="ECO:0007669"/>
    <property type="project" value="UniProtKB-UniRule"/>
</dbReference>
<gene>
    <name evidence="10" type="primary">glyS</name>
    <name evidence="12" type="ORF">HMPREF9629_00715</name>
</gene>
<comment type="similarity">
    <text evidence="2 10">Belongs to the class-II aminoacyl-tRNA synthetase family.</text>
</comment>
<evidence type="ECO:0000256" key="1">
    <source>
        <dbReference type="ARBA" id="ARBA00004496"/>
    </source>
</evidence>
<evidence type="ECO:0000256" key="10">
    <source>
        <dbReference type="HAMAP-Rule" id="MF_00255"/>
    </source>
</evidence>
<comment type="subcellular location">
    <subcellularLocation>
        <location evidence="1 10">Cytoplasm</location>
    </subcellularLocation>
</comment>
<evidence type="ECO:0000256" key="5">
    <source>
        <dbReference type="ARBA" id="ARBA00022741"/>
    </source>
</evidence>
<dbReference type="GO" id="GO:0006420">
    <property type="term" value="P:arginyl-tRNA aminoacylation"/>
    <property type="evidence" value="ECO:0007669"/>
    <property type="project" value="InterPro"/>
</dbReference>
<sequence>MNNDLLLELGTEEIPARFISSTKKSMKTFLEKKLSELRISFDSIEIKCTPRRFAIFIKNLANTQQASTEEIKGPAKKIAFDENGNPSKALQGFLKSKNVTIDDIKIVQKGKEEYVFVVKTLETSDTVNYLKEIFEQMIDSLSFPKPMRWGGNKIKFIRPIRWILCLYQGKVPNFEMFSLNAANLTRGHRFLGESYIEINSIDEYEEKLEQNYVILDDTKRRELIRKQIVEVAEKLGGEYMQDEDLLEEVNYIVEYPTALYGEFKEEYLKLPKETIITPMKEHQRYFPVLDENGNLMNKFITVRNGNDYMIENVKKGNEKVLDARLSDAKFFYEQDTAKKLESYVPRLQTIVYHEKLGTMHDKMLRIQKLSEEFAYILNVDKNDISRAALLCKADLTTSMVFEFTELQGIMGRYYAKVSGENENVANAIYEHYLPRFAGDELPQSKAGIILSLADKLDSIAGFFSVGIKPTGSQDPYALRRLALGVLNTLIDSKIDTRLQLFVEIALKQFEDKHKFDFNEVYNEILEFMKLRLKNIFLDKKIRYDVVDSVIDNNISTVYELSQKAVQLEKWLKLPESTSCLNTFARISNISKDVKKAEVNTELFDQKEEQELFGAYNNATPKIYELISTKQYEQSLDEIAKLRPFIDNYFEKVMVMDNNEDIKQNRLATIATIRDTIEEIADFSKIVQ</sequence>
<dbReference type="PATRIC" id="fig|796937.3.peg.1948"/>
<dbReference type="GO" id="GO:0005829">
    <property type="term" value="C:cytosol"/>
    <property type="evidence" value="ECO:0007669"/>
    <property type="project" value="TreeGrafter"/>
</dbReference>
<dbReference type="Pfam" id="PF02092">
    <property type="entry name" value="tRNA_synt_2f"/>
    <property type="match status" value="1"/>
</dbReference>
<dbReference type="EC" id="6.1.1.14" evidence="10"/>
<reference evidence="12 13" key="1">
    <citation type="submission" date="2011-08" db="EMBL/GenBank/DDBJ databases">
        <title>The Genome Sequence of Eubacteriaceae bacterium ACC19a.</title>
        <authorList>
            <consortium name="The Broad Institute Genome Sequencing Platform"/>
            <person name="Earl A."/>
            <person name="Ward D."/>
            <person name="Feldgarden M."/>
            <person name="Gevers D."/>
            <person name="Sizova M."/>
            <person name="Hazen A."/>
            <person name="Epstein S."/>
            <person name="Young S.K."/>
            <person name="Zeng Q."/>
            <person name="Gargeya S."/>
            <person name="Fitzgerald M."/>
            <person name="Haas B."/>
            <person name="Abouelleil A."/>
            <person name="Alvarado L."/>
            <person name="Arachchi H.M."/>
            <person name="Berlin A."/>
            <person name="Brown A."/>
            <person name="Chapman S.B."/>
            <person name="Chen Z."/>
            <person name="Dunbar C."/>
            <person name="Freedman E."/>
            <person name="Gearin G."/>
            <person name="Gellesch M."/>
            <person name="Goldberg J."/>
            <person name="Griggs A."/>
            <person name="Gujja S."/>
            <person name="Heiman D."/>
            <person name="Howarth C."/>
            <person name="Larson L."/>
            <person name="Lui A."/>
            <person name="MacDonald P.J.P."/>
            <person name="Montmayeur A."/>
            <person name="Murphy C."/>
            <person name="Neiman D."/>
            <person name="Pearson M."/>
            <person name="Priest M."/>
            <person name="Roberts A."/>
            <person name="Saif S."/>
            <person name="Shea T."/>
            <person name="Shenoy N."/>
            <person name="Sisk P."/>
            <person name="Stolte C."/>
            <person name="Sykes S."/>
            <person name="Wortman J."/>
            <person name="Nusbaum C."/>
            <person name="Birren B."/>
        </authorList>
    </citation>
    <scope>NUCLEOTIDE SEQUENCE [LARGE SCALE GENOMIC DNA]</scope>
    <source>
        <strain evidence="12 13">ACC19a</strain>
    </source>
</reference>
<dbReference type="InterPro" id="IPR008909">
    <property type="entry name" value="DALR_anticod-bd"/>
</dbReference>
<dbReference type="GO" id="GO:0004814">
    <property type="term" value="F:arginine-tRNA ligase activity"/>
    <property type="evidence" value="ECO:0007669"/>
    <property type="project" value="InterPro"/>
</dbReference>
<evidence type="ECO:0000256" key="6">
    <source>
        <dbReference type="ARBA" id="ARBA00022840"/>
    </source>
</evidence>
<comment type="subunit">
    <text evidence="10">Tetramer of two alpha and two beta subunits.</text>
</comment>
<dbReference type="SUPFAM" id="SSF109604">
    <property type="entry name" value="HD-domain/PDEase-like"/>
    <property type="match status" value="1"/>
</dbReference>
<comment type="catalytic activity">
    <reaction evidence="9 10">
        <text>tRNA(Gly) + glycine + ATP = glycyl-tRNA(Gly) + AMP + diphosphate</text>
        <dbReference type="Rhea" id="RHEA:16013"/>
        <dbReference type="Rhea" id="RHEA-COMP:9664"/>
        <dbReference type="Rhea" id="RHEA-COMP:9683"/>
        <dbReference type="ChEBI" id="CHEBI:30616"/>
        <dbReference type="ChEBI" id="CHEBI:33019"/>
        <dbReference type="ChEBI" id="CHEBI:57305"/>
        <dbReference type="ChEBI" id="CHEBI:78442"/>
        <dbReference type="ChEBI" id="CHEBI:78522"/>
        <dbReference type="ChEBI" id="CHEBI:456215"/>
        <dbReference type="EC" id="6.1.1.14"/>
    </reaction>
</comment>
<dbReference type="Proteomes" id="UP000006437">
    <property type="component" value="Unassembled WGS sequence"/>
</dbReference>
<evidence type="ECO:0000313" key="12">
    <source>
        <dbReference type="EMBL" id="EHL11178.1"/>
    </source>
</evidence>
<dbReference type="GO" id="GO:0004820">
    <property type="term" value="F:glycine-tRNA ligase activity"/>
    <property type="evidence" value="ECO:0007669"/>
    <property type="project" value="UniProtKB-UniRule"/>
</dbReference>
<keyword evidence="6 10" id="KW-0067">ATP-binding</keyword>
<evidence type="ECO:0000256" key="7">
    <source>
        <dbReference type="ARBA" id="ARBA00022917"/>
    </source>
</evidence>
<accession>G9X2V8</accession>
<organism evidence="12 13">
    <name type="scientific">Peptoanaerobacter stomatis</name>
    <dbReference type="NCBI Taxonomy" id="796937"/>
    <lineage>
        <taxon>Bacteria</taxon>
        <taxon>Bacillati</taxon>
        <taxon>Bacillota</taxon>
        <taxon>Clostridia</taxon>
        <taxon>Peptostreptococcales</taxon>
        <taxon>Filifactoraceae</taxon>
        <taxon>Peptoanaerobacter</taxon>
    </lineage>
</organism>
<evidence type="ECO:0000313" key="13">
    <source>
        <dbReference type="Proteomes" id="UP000006437"/>
    </source>
</evidence>
<dbReference type="RefSeq" id="WP_009524951.1">
    <property type="nucleotide sequence ID" value="NZ_JBQMYE010000089.1"/>
</dbReference>
<comment type="caution">
    <text evidence="12">The sequence shown here is derived from an EMBL/GenBank/DDBJ whole genome shotgun (WGS) entry which is preliminary data.</text>
</comment>
<proteinExistence type="inferred from homology"/>
<evidence type="ECO:0000259" key="11">
    <source>
        <dbReference type="Pfam" id="PF05746"/>
    </source>
</evidence>
<dbReference type="PROSITE" id="PS50861">
    <property type="entry name" value="AA_TRNA_LIGASE_II_GLYAB"/>
    <property type="match status" value="1"/>
</dbReference>
<evidence type="ECO:0000256" key="8">
    <source>
        <dbReference type="ARBA" id="ARBA00023146"/>
    </source>
</evidence>
<protein>
    <recommendedName>
        <fullName evidence="10">Glycine--tRNA ligase beta subunit</fullName>
        <ecNumber evidence="10">6.1.1.14</ecNumber>
    </recommendedName>
    <alternativeName>
        <fullName evidence="10">Glycyl-tRNA synthetase beta subunit</fullName>
        <shortName evidence="10">GlyRS</shortName>
    </alternativeName>
</protein>
<keyword evidence="7 10" id="KW-0648">Protein biosynthesis</keyword>
<dbReference type="PANTHER" id="PTHR30075:SF2">
    <property type="entry name" value="GLYCINE--TRNA LIGASE, CHLOROPLASTIC_MITOCHONDRIAL 2"/>
    <property type="match status" value="1"/>
</dbReference>